<keyword evidence="3" id="KW-0805">Transcription regulation</keyword>
<dbReference type="RefSeq" id="WP_132429905.1">
    <property type="nucleotide sequence ID" value="NZ_SMFZ01000002.1"/>
</dbReference>
<evidence type="ECO:0000313" key="6">
    <source>
        <dbReference type="EMBL" id="TCK21114.1"/>
    </source>
</evidence>
<dbReference type="PRINTS" id="PR01590">
    <property type="entry name" value="HTHFIS"/>
</dbReference>
<comment type="caution">
    <text evidence="6">The sequence shown here is derived from an EMBL/GenBank/DDBJ whole genome shotgun (WGS) entry which is preliminary data.</text>
</comment>
<evidence type="ECO:0000256" key="4">
    <source>
        <dbReference type="ARBA" id="ARBA00023163"/>
    </source>
</evidence>
<dbReference type="GO" id="GO:0006355">
    <property type="term" value="P:regulation of DNA-templated transcription"/>
    <property type="evidence" value="ECO:0007669"/>
    <property type="project" value="InterPro"/>
</dbReference>
<accession>A0A4R1HG29</accession>
<dbReference type="PANTHER" id="PTHR32071">
    <property type="entry name" value="TRANSCRIPTIONAL REGULATORY PROTEIN"/>
    <property type="match status" value="1"/>
</dbReference>
<gene>
    <name evidence="6" type="ORF">EV378_5092</name>
</gene>
<evidence type="ECO:0000256" key="1">
    <source>
        <dbReference type="ARBA" id="ARBA00022741"/>
    </source>
</evidence>
<keyword evidence="1" id="KW-0547">Nucleotide-binding</keyword>
<dbReference type="GO" id="GO:0005524">
    <property type="term" value="F:ATP binding"/>
    <property type="evidence" value="ECO:0007669"/>
    <property type="project" value="UniProtKB-KW"/>
</dbReference>
<evidence type="ECO:0000259" key="5">
    <source>
        <dbReference type="PROSITE" id="PS50045"/>
    </source>
</evidence>
<dbReference type="Gene3D" id="3.30.450.40">
    <property type="match status" value="1"/>
</dbReference>
<dbReference type="SUPFAM" id="SSF46689">
    <property type="entry name" value="Homeodomain-like"/>
    <property type="match status" value="1"/>
</dbReference>
<keyword evidence="2" id="KW-0067">ATP-binding</keyword>
<sequence length="609" mass="65969">MQEWDTADNGSDRTVQAPAVRIDDAGTRDAARARSAFFGRNVIDQSRVRAPIAASWQRARERHIDVDRVEQGTVADVDPDSILARAARPIIEDMAEQLANEPTSVILCDAQGVILERRSGDSSLTRYLDTVGLVPGFSYAEQFVGTNGIGTALEDGEPIRVFGHEHYAEGLVRLACAGYPIKHPQSGAVLGVVDLTCWGADANRFMTHAVTNMARRVTGVLWEETNSRQLSLARRYLTVCDEAQGAVFAVDDNLLMMNEQARTQFSAGDHAALLAGAQPVLEAGTQRRVMVDLPSGATARVHCLPAAGGGARGILKARMITDGTTRPPSSGVVAPYARFGVVGSAPLWGRCTAAIDRHIGEDSWMMLEGESGAGKTALAVAAHRLRRPTSPLVVVDLAEEVDWHDRVDEGMNGDHTTVVLRHLESLDSAGVSALVDLLEPHRESHDPGRPTVIATFTPSDGHDVDLGVVMELLTVSVAVPPLRHHIEDLDELIPHLLGMLGHGTNLSFTPAAVRNLKRNHWPENVRQLRQVVLKLLSRRRSGVVDVDDLPIECRLTTRRVLTPLEAIECDAIATALNDASGDKVSAARQLGMSRATIYRKIREYGLSIA</sequence>
<dbReference type="InterPro" id="IPR009057">
    <property type="entry name" value="Homeodomain-like_sf"/>
</dbReference>
<reference evidence="6 7" key="1">
    <citation type="submission" date="2019-03" db="EMBL/GenBank/DDBJ databases">
        <title>Sequencing the genomes of 1000 actinobacteria strains.</title>
        <authorList>
            <person name="Klenk H.-P."/>
        </authorList>
    </citation>
    <scope>NUCLEOTIDE SEQUENCE [LARGE SCALE GENOMIC DNA]</scope>
    <source>
        <strain evidence="6 7">DSM 44969</strain>
    </source>
</reference>
<dbReference type="Gene3D" id="1.10.8.60">
    <property type="match status" value="1"/>
</dbReference>
<protein>
    <submittedName>
        <fullName evidence="6">GAF modulated Fis family sigma54 specific transcriptional regulator</fullName>
    </submittedName>
</protein>
<dbReference type="PANTHER" id="PTHR32071:SF122">
    <property type="entry name" value="SIGMA FACTOR"/>
    <property type="match status" value="1"/>
</dbReference>
<dbReference type="SUPFAM" id="SSF52540">
    <property type="entry name" value="P-loop containing nucleoside triphosphate hydrolases"/>
    <property type="match status" value="1"/>
</dbReference>
<proteinExistence type="predicted"/>
<name>A0A4R1HG29_PSEEN</name>
<dbReference type="Proteomes" id="UP000295560">
    <property type="component" value="Unassembled WGS sequence"/>
</dbReference>
<dbReference type="Gene3D" id="1.10.10.60">
    <property type="entry name" value="Homeodomain-like"/>
    <property type="match status" value="1"/>
</dbReference>
<dbReference type="EMBL" id="SMFZ01000002">
    <property type="protein sequence ID" value="TCK21114.1"/>
    <property type="molecule type" value="Genomic_DNA"/>
</dbReference>
<dbReference type="Pfam" id="PF25601">
    <property type="entry name" value="AAA_lid_14"/>
    <property type="match status" value="1"/>
</dbReference>
<dbReference type="Pfam" id="PF02954">
    <property type="entry name" value="HTH_8"/>
    <property type="match status" value="1"/>
</dbReference>
<dbReference type="PROSITE" id="PS00675">
    <property type="entry name" value="SIGMA54_INTERACT_1"/>
    <property type="match status" value="1"/>
</dbReference>
<organism evidence="6 7">
    <name type="scientific">Pseudonocardia endophytica</name>
    <dbReference type="NCBI Taxonomy" id="401976"/>
    <lineage>
        <taxon>Bacteria</taxon>
        <taxon>Bacillati</taxon>
        <taxon>Actinomycetota</taxon>
        <taxon>Actinomycetes</taxon>
        <taxon>Pseudonocardiales</taxon>
        <taxon>Pseudonocardiaceae</taxon>
        <taxon>Pseudonocardia</taxon>
    </lineage>
</organism>
<dbReference type="AlphaFoldDB" id="A0A4R1HG29"/>
<dbReference type="InterPro" id="IPR027417">
    <property type="entry name" value="P-loop_NTPase"/>
</dbReference>
<dbReference type="PROSITE" id="PS50045">
    <property type="entry name" value="SIGMA54_INTERACT_4"/>
    <property type="match status" value="1"/>
</dbReference>
<keyword evidence="4" id="KW-0804">Transcription</keyword>
<feature type="domain" description="Sigma-54 factor interaction" evidence="5">
    <location>
        <begin position="341"/>
        <end position="537"/>
    </location>
</feature>
<dbReference type="OrthoDB" id="5496274at2"/>
<keyword evidence="7" id="KW-1185">Reference proteome</keyword>
<evidence type="ECO:0000313" key="7">
    <source>
        <dbReference type="Proteomes" id="UP000295560"/>
    </source>
</evidence>
<evidence type="ECO:0000256" key="2">
    <source>
        <dbReference type="ARBA" id="ARBA00022840"/>
    </source>
</evidence>
<dbReference type="InterPro" id="IPR029016">
    <property type="entry name" value="GAF-like_dom_sf"/>
</dbReference>
<dbReference type="GO" id="GO:0043565">
    <property type="term" value="F:sequence-specific DNA binding"/>
    <property type="evidence" value="ECO:0007669"/>
    <property type="project" value="InterPro"/>
</dbReference>
<dbReference type="InterPro" id="IPR025662">
    <property type="entry name" value="Sigma_54_int_dom_ATP-bd_1"/>
</dbReference>
<dbReference type="Gene3D" id="3.40.50.300">
    <property type="entry name" value="P-loop containing nucleotide triphosphate hydrolases"/>
    <property type="match status" value="1"/>
</dbReference>
<dbReference type="InterPro" id="IPR058031">
    <property type="entry name" value="AAA_lid_NorR"/>
</dbReference>
<evidence type="ECO:0000256" key="3">
    <source>
        <dbReference type="ARBA" id="ARBA00023015"/>
    </source>
</evidence>
<dbReference type="InterPro" id="IPR002197">
    <property type="entry name" value="HTH_Fis"/>
</dbReference>
<dbReference type="InterPro" id="IPR002078">
    <property type="entry name" value="Sigma_54_int"/>
</dbReference>